<protein>
    <submittedName>
        <fullName evidence="1">Uncharacterized protein</fullName>
    </submittedName>
</protein>
<evidence type="ECO:0000313" key="1">
    <source>
        <dbReference type="EMBL" id="KAK0412314.1"/>
    </source>
</evidence>
<organism evidence="1 2">
    <name type="scientific">Steinernema hermaphroditum</name>
    <dbReference type="NCBI Taxonomy" id="289476"/>
    <lineage>
        <taxon>Eukaryota</taxon>
        <taxon>Metazoa</taxon>
        <taxon>Ecdysozoa</taxon>
        <taxon>Nematoda</taxon>
        <taxon>Chromadorea</taxon>
        <taxon>Rhabditida</taxon>
        <taxon>Tylenchina</taxon>
        <taxon>Panagrolaimomorpha</taxon>
        <taxon>Strongyloidoidea</taxon>
        <taxon>Steinernematidae</taxon>
        <taxon>Steinernema</taxon>
    </lineage>
</organism>
<accession>A0AA39HWV9</accession>
<dbReference type="AlphaFoldDB" id="A0AA39HWV9"/>
<comment type="caution">
    <text evidence="1">The sequence shown here is derived from an EMBL/GenBank/DDBJ whole genome shotgun (WGS) entry which is preliminary data.</text>
</comment>
<gene>
    <name evidence="1" type="ORF">QR680_006143</name>
</gene>
<dbReference type="Proteomes" id="UP001175271">
    <property type="component" value="Unassembled WGS sequence"/>
</dbReference>
<evidence type="ECO:0000313" key="2">
    <source>
        <dbReference type="Proteomes" id="UP001175271"/>
    </source>
</evidence>
<name>A0AA39HWV9_9BILA</name>
<reference evidence="1" key="1">
    <citation type="submission" date="2023-06" db="EMBL/GenBank/DDBJ databases">
        <title>Genomic analysis of the entomopathogenic nematode Steinernema hermaphroditum.</title>
        <authorList>
            <person name="Schwarz E.M."/>
            <person name="Heppert J.K."/>
            <person name="Baniya A."/>
            <person name="Schwartz H.T."/>
            <person name="Tan C.-H."/>
            <person name="Antoshechkin I."/>
            <person name="Sternberg P.W."/>
            <person name="Goodrich-Blair H."/>
            <person name="Dillman A.R."/>
        </authorList>
    </citation>
    <scope>NUCLEOTIDE SEQUENCE</scope>
    <source>
        <strain evidence="1">PS9179</strain>
        <tissue evidence="1">Whole animal</tissue>
    </source>
</reference>
<keyword evidence="2" id="KW-1185">Reference proteome</keyword>
<proteinExistence type="predicted"/>
<sequence>MTIRPVFEDELEFCPANDLQIHNLHNSTISRQFGRAECSTRKSDKPVDGALDPWRTLLWKTIQEGGHFPTMKLNFDTSQLLPPKYEIALKAERHLNQNLKRTSKDYSIPSG</sequence>
<dbReference type="EMBL" id="JAUCMV010000003">
    <property type="protein sequence ID" value="KAK0412314.1"/>
    <property type="molecule type" value="Genomic_DNA"/>
</dbReference>